<name>A0A7W0CPY6_9ACTN</name>
<dbReference type="AlphaFoldDB" id="A0A7W0CPY6"/>
<gene>
    <name evidence="1" type="ORF">HNR30_006469</name>
</gene>
<dbReference type="EMBL" id="JACDUR010000006">
    <property type="protein sequence ID" value="MBA2895097.1"/>
    <property type="molecule type" value="Genomic_DNA"/>
</dbReference>
<organism evidence="1 2">
    <name type="scientific">Nonomuraea soli</name>
    <dbReference type="NCBI Taxonomy" id="1032476"/>
    <lineage>
        <taxon>Bacteria</taxon>
        <taxon>Bacillati</taxon>
        <taxon>Actinomycetota</taxon>
        <taxon>Actinomycetes</taxon>
        <taxon>Streptosporangiales</taxon>
        <taxon>Streptosporangiaceae</taxon>
        <taxon>Nonomuraea</taxon>
    </lineage>
</organism>
<keyword evidence="2" id="KW-1185">Reference proteome</keyword>
<accession>A0A7W0CPY6</accession>
<evidence type="ECO:0000313" key="2">
    <source>
        <dbReference type="Proteomes" id="UP000530928"/>
    </source>
</evidence>
<sequence length="34" mass="3797">MTTSQKLVRVSFVVDGEAEPPDKIGHRGRGMEIR</sequence>
<comment type="caution">
    <text evidence="1">The sequence shown here is derived from an EMBL/GenBank/DDBJ whole genome shotgun (WGS) entry which is preliminary data.</text>
</comment>
<protein>
    <submittedName>
        <fullName evidence="1">Uncharacterized protein</fullName>
    </submittedName>
</protein>
<reference evidence="1 2" key="1">
    <citation type="submission" date="2020-07" db="EMBL/GenBank/DDBJ databases">
        <title>Genomic Encyclopedia of Type Strains, Phase IV (KMG-IV): sequencing the most valuable type-strain genomes for metagenomic binning, comparative biology and taxonomic classification.</title>
        <authorList>
            <person name="Goeker M."/>
        </authorList>
    </citation>
    <scope>NUCLEOTIDE SEQUENCE [LARGE SCALE GENOMIC DNA]</scope>
    <source>
        <strain evidence="1 2">DSM 45533</strain>
    </source>
</reference>
<proteinExistence type="predicted"/>
<evidence type="ECO:0000313" key="1">
    <source>
        <dbReference type="EMBL" id="MBA2895097.1"/>
    </source>
</evidence>
<dbReference type="Proteomes" id="UP000530928">
    <property type="component" value="Unassembled WGS sequence"/>
</dbReference>